<evidence type="ECO:0000313" key="11">
    <source>
        <dbReference type="Proteomes" id="UP000835052"/>
    </source>
</evidence>
<evidence type="ECO:0000256" key="4">
    <source>
        <dbReference type="ARBA" id="ARBA00023002"/>
    </source>
</evidence>
<evidence type="ECO:0000256" key="8">
    <source>
        <dbReference type="SAM" id="Phobius"/>
    </source>
</evidence>
<dbReference type="SMART" id="SM01381">
    <property type="entry name" value="7TM_GPCR_Srsx"/>
    <property type="match status" value="1"/>
</dbReference>
<dbReference type="InterPro" id="IPR019424">
    <property type="entry name" value="7TM_GPCR_Srsx"/>
</dbReference>
<feature type="transmembrane region" description="Helical" evidence="8">
    <location>
        <begin position="6"/>
        <end position="29"/>
    </location>
</feature>
<dbReference type="Gene3D" id="3.30.9.10">
    <property type="entry name" value="D-Amino Acid Oxidase, subunit A, domain 2"/>
    <property type="match status" value="1"/>
</dbReference>
<comment type="caution">
    <text evidence="10">The sequence shown here is derived from an EMBL/GenBank/DDBJ whole genome shotgun (WGS) entry which is preliminary data.</text>
</comment>
<dbReference type="InterPro" id="IPR000276">
    <property type="entry name" value="GPCR_Rhodpsn"/>
</dbReference>
<evidence type="ECO:0000256" key="3">
    <source>
        <dbReference type="ARBA" id="ARBA00022989"/>
    </source>
</evidence>
<dbReference type="AlphaFoldDB" id="A0A8S1H614"/>
<keyword evidence="3 8" id="KW-1133">Transmembrane helix</keyword>
<feature type="transmembrane region" description="Helical" evidence="8">
    <location>
        <begin position="119"/>
        <end position="142"/>
    </location>
</feature>
<keyword evidence="2 8" id="KW-0812">Transmembrane</keyword>
<feature type="transmembrane region" description="Helical" evidence="8">
    <location>
        <begin position="80"/>
        <end position="107"/>
    </location>
</feature>
<dbReference type="Pfam" id="PF10320">
    <property type="entry name" value="7TM_GPCR_Srsx"/>
    <property type="match status" value="1"/>
</dbReference>
<dbReference type="GO" id="GO:0005739">
    <property type="term" value="C:mitochondrion"/>
    <property type="evidence" value="ECO:0007669"/>
    <property type="project" value="GOC"/>
</dbReference>
<comment type="subcellular location">
    <subcellularLocation>
        <location evidence="1">Membrane</location>
    </subcellularLocation>
</comment>
<dbReference type="Gene3D" id="3.50.50.60">
    <property type="entry name" value="FAD/NAD(P)-binding domain"/>
    <property type="match status" value="1"/>
</dbReference>
<evidence type="ECO:0000313" key="10">
    <source>
        <dbReference type="EMBL" id="CAD6190208.1"/>
    </source>
</evidence>
<protein>
    <recommendedName>
        <fullName evidence="6">FAD-dependent oxidoreductase domain-containing protein 1</fullName>
    </recommendedName>
</protein>
<dbReference type="GO" id="GO:0032981">
    <property type="term" value="P:mitochondrial respiratory chain complex I assembly"/>
    <property type="evidence" value="ECO:0007669"/>
    <property type="project" value="TreeGrafter"/>
</dbReference>
<proteinExistence type="predicted"/>
<evidence type="ECO:0000259" key="9">
    <source>
        <dbReference type="Pfam" id="PF01266"/>
    </source>
</evidence>
<feature type="domain" description="FAD dependent oxidoreductase" evidence="9">
    <location>
        <begin position="265"/>
        <end position="663"/>
    </location>
</feature>
<keyword evidence="5 8" id="KW-0472">Membrane</keyword>
<dbReference type="InterPro" id="IPR036188">
    <property type="entry name" value="FAD/NAD-bd_sf"/>
</dbReference>
<keyword evidence="4" id="KW-0560">Oxidoreductase</keyword>
<dbReference type="PANTHER" id="PTHR13847">
    <property type="entry name" value="SARCOSINE DEHYDROGENASE-RELATED"/>
    <property type="match status" value="1"/>
</dbReference>
<evidence type="ECO:0000256" key="1">
    <source>
        <dbReference type="ARBA" id="ARBA00004370"/>
    </source>
</evidence>
<feature type="transmembrane region" description="Helical" evidence="8">
    <location>
        <begin position="41"/>
        <end position="60"/>
    </location>
</feature>
<dbReference type="GO" id="GO:0016491">
    <property type="term" value="F:oxidoreductase activity"/>
    <property type="evidence" value="ECO:0007669"/>
    <property type="project" value="UniProtKB-KW"/>
</dbReference>
<comment type="function">
    <text evidence="7">Required for the assembly of the mitochondrial membrane respiratory chain NADH dehydrogenase (Complex I). Involved in mid-late stages of complex I assembly.</text>
</comment>
<dbReference type="PANTHER" id="PTHR13847:SF287">
    <property type="entry name" value="FAD-DEPENDENT OXIDOREDUCTASE DOMAIN-CONTAINING PROTEIN 1"/>
    <property type="match status" value="1"/>
</dbReference>
<evidence type="ECO:0000256" key="2">
    <source>
        <dbReference type="ARBA" id="ARBA00022692"/>
    </source>
</evidence>
<dbReference type="GO" id="GO:0016020">
    <property type="term" value="C:membrane"/>
    <property type="evidence" value="ECO:0007669"/>
    <property type="project" value="UniProtKB-SubCell"/>
</dbReference>
<dbReference type="Gene3D" id="1.20.1070.10">
    <property type="entry name" value="Rhodopsin 7-helix transmembrane proteins"/>
    <property type="match status" value="1"/>
</dbReference>
<evidence type="ECO:0000256" key="6">
    <source>
        <dbReference type="ARBA" id="ARBA00039785"/>
    </source>
</evidence>
<reference evidence="10" key="1">
    <citation type="submission" date="2020-10" db="EMBL/GenBank/DDBJ databases">
        <authorList>
            <person name="Kikuchi T."/>
        </authorList>
    </citation>
    <scope>NUCLEOTIDE SEQUENCE</scope>
    <source>
        <strain evidence="10">NKZ352</strain>
    </source>
</reference>
<evidence type="ECO:0000256" key="5">
    <source>
        <dbReference type="ARBA" id="ARBA00023136"/>
    </source>
</evidence>
<dbReference type="OrthoDB" id="424974at2759"/>
<organism evidence="10 11">
    <name type="scientific">Caenorhabditis auriculariae</name>
    <dbReference type="NCBI Taxonomy" id="2777116"/>
    <lineage>
        <taxon>Eukaryota</taxon>
        <taxon>Metazoa</taxon>
        <taxon>Ecdysozoa</taxon>
        <taxon>Nematoda</taxon>
        <taxon>Chromadorea</taxon>
        <taxon>Rhabditida</taxon>
        <taxon>Rhabditina</taxon>
        <taxon>Rhabditomorpha</taxon>
        <taxon>Rhabditoidea</taxon>
        <taxon>Rhabditidae</taxon>
        <taxon>Peloderinae</taxon>
        <taxon>Caenorhabditis</taxon>
    </lineage>
</organism>
<dbReference type="SUPFAM" id="SSF51905">
    <property type="entry name" value="FAD/NAD(P)-binding domain"/>
    <property type="match status" value="1"/>
</dbReference>
<gene>
    <name evidence="10" type="ORF">CAUJ_LOCUS6127</name>
</gene>
<dbReference type="Pfam" id="PF01266">
    <property type="entry name" value="DAO"/>
    <property type="match status" value="1"/>
</dbReference>
<dbReference type="EMBL" id="CAJGYM010000014">
    <property type="protein sequence ID" value="CAD6190208.1"/>
    <property type="molecule type" value="Genomic_DNA"/>
</dbReference>
<evidence type="ECO:0000256" key="7">
    <source>
        <dbReference type="ARBA" id="ARBA00046185"/>
    </source>
</evidence>
<dbReference type="Proteomes" id="UP000835052">
    <property type="component" value="Unassembled WGS sequence"/>
</dbReference>
<dbReference type="GO" id="GO:0004930">
    <property type="term" value="F:G protein-coupled receptor activity"/>
    <property type="evidence" value="ECO:0007669"/>
    <property type="project" value="InterPro"/>
</dbReference>
<dbReference type="InterPro" id="IPR006076">
    <property type="entry name" value="FAD-dep_OxRdtase"/>
</dbReference>
<name>A0A8S1H614_9PELO</name>
<sequence length="692" mass="78338">MDTLKLIYAIEVIFYNIFGNFGNFHLVYLTIFRQELRSKSAYLQAITSFSHAVCLLNQLPNVAFFLLNFELSRNQCVFVATPYILCANIQCVMMLFILIDSILMISFPIWYRNLGTFKYVLAMFLPSLASGLFFAIAAFLMLDSTRVPVCSGPNAKRHALETEVANVTRRLRAILFIYLISWFTGGFGNNITALFLKGIALQYATSNMPGEDVMKRTWHGLTYDFRRWKRRYDEARKDAFKRRHPIAHMKHSVLDQEVFPFRAEILIIGGGLTGSSTAYWLKERFRDEDFKVVVIEDNDTFPANSSLLSTGGITQQFAIPEYIDMSLFTVEFLRHAGEHLQILDSEKPDINFLPTGLLKLATTEAEADKMRDAWKIQVEKGAKVLLLAKNDLAERFPEINFDGVILGSLGLENEGTIDTWRLLSAIREKNITLGVQYVKAKLEGFEFERKRANAETHAVDDPDYADDNKWRDQRLSGVLVRPQMNDSSARPIRAHLIVNAAGPWAGEIAKMAGMGMGKGILAVPLPVKPRKRDVFVVYAPDVPVDIPAIVEPSGIYCRQFDVGNTFLVGKSPSLEEDAKIDHSRTDVDYDLFYKEIWPTLVDRVPGFQTAKVKSAWTGKVDVNTFDGAPVIGEHPLYPNLHMMCGFGERGAMHSLAAGRSYAEKIFEGAYINVNLRKFDMRRIIKMDRSFAE</sequence>
<keyword evidence="11" id="KW-1185">Reference proteome</keyword>
<accession>A0A8S1H614</accession>
<dbReference type="SUPFAM" id="SSF81321">
    <property type="entry name" value="Family A G protein-coupled receptor-like"/>
    <property type="match status" value="1"/>
</dbReference>